<keyword evidence="2" id="KW-0472">Membrane</keyword>
<sequence length="234" mass="25249">MTTQNRYHFLAIRTAGLACFSAGLLGAALGVYKVFVNPSVPETQWSYPLDSAAFTVVQVWFALQHVALLLGLMALQRTGALGRGRLARIGHPVAVVSMAGFAVTELAAIVAAAAPTDSPVVILLGAAYGVFSLLLGAALVAEGDAVLRTKIWQGWQRWIPLALGIWVYVPMLPVLAWSFIGARFAIAGWMLLFASLGWVLMRDPGEPLRRGMNTQHGRRPATLARPSHNRVRNP</sequence>
<gene>
    <name evidence="3" type="ORF">FQP90_12970</name>
</gene>
<evidence type="ECO:0000256" key="1">
    <source>
        <dbReference type="SAM" id="MobiDB-lite"/>
    </source>
</evidence>
<feature type="transmembrane region" description="Helical" evidence="2">
    <location>
        <begin position="93"/>
        <end position="114"/>
    </location>
</feature>
<organism evidence="3 4">
    <name type="scientific">Paenarthrobacter nitroguajacolicus</name>
    <name type="common">Arthrobacter nitroguajacolicus</name>
    <dbReference type="NCBI Taxonomy" id="211146"/>
    <lineage>
        <taxon>Bacteria</taxon>
        <taxon>Bacillati</taxon>
        <taxon>Actinomycetota</taxon>
        <taxon>Actinomycetes</taxon>
        <taxon>Micrococcales</taxon>
        <taxon>Micrococcaceae</taxon>
        <taxon>Paenarthrobacter</taxon>
    </lineage>
</organism>
<proteinExistence type="predicted"/>
<feature type="transmembrane region" description="Helical" evidence="2">
    <location>
        <begin position="12"/>
        <end position="32"/>
    </location>
</feature>
<feature type="transmembrane region" description="Helical" evidence="2">
    <location>
        <begin position="52"/>
        <end position="72"/>
    </location>
</feature>
<name>A0A558GYR3_PAENT</name>
<keyword evidence="2" id="KW-1133">Transmembrane helix</keyword>
<reference evidence="3 4" key="1">
    <citation type="submission" date="2019-07" db="EMBL/GenBank/DDBJ databases">
        <title>Diversity of Bacteria from Kongsfjorden, Arctic.</title>
        <authorList>
            <person name="Yu Y."/>
        </authorList>
    </citation>
    <scope>NUCLEOTIDE SEQUENCE [LARGE SCALE GENOMIC DNA]</scope>
    <source>
        <strain evidence="3 4">SM1928</strain>
    </source>
</reference>
<evidence type="ECO:0000313" key="4">
    <source>
        <dbReference type="Proteomes" id="UP000316500"/>
    </source>
</evidence>
<evidence type="ECO:0008006" key="5">
    <source>
        <dbReference type="Google" id="ProtNLM"/>
    </source>
</evidence>
<protein>
    <recommendedName>
        <fullName evidence="5">DUF998 domain-containing protein</fullName>
    </recommendedName>
</protein>
<comment type="caution">
    <text evidence="3">The sequence shown here is derived from an EMBL/GenBank/DDBJ whole genome shotgun (WGS) entry which is preliminary data.</text>
</comment>
<dbReference type="OrthoDB" id="4964600at2"/>
<dbReference type="AlphaFoldDB" id="A0A558GYR3"/>
<dbReference type="EMBL" id="VNFK01000009">
    <property type="protein sequence ID" value="TVU61975.1"/>
    <property type="molecule type" value="Genomic_DNA"/>
</dbReference>
<keyword evidence="2" id="KW-0812">Transmembrane</keyword>
<feature type="transmembrane region" description="Helical" evidence="2">
    <location>
        <begin position="161"/>
        <end position="180"/>
    </location>
</feature>
<dbReference type="RefSeq" id="WP_144651082.1">
    <property type="nucleotide sequence ID" value="NZ_VNFK01000009.1"/>
</dbReference>
<dbReference type="Proteomes" id="UP000316500">
    <property type="component" value="Unassembled WGS sequence"/>
</dbReference>
<feature type="transmembrane region" description="Helical" evidence="2">
    <location>
        <begin position="186"/>
        <end position="202"/>
    </location>
</feature>
<feature type="transmembrane region" description="Helical" evidence="2">
    <location>
        <begin position="120"/>
        <end position="141"/>
    </location>
</feature>
<feature type="region of interest" description="Disordered" evidence="1">
    <location>
        <begin position="210"/>
        <end position="234"/>
    </location>
</feature>
<accession>A0A558GYR3</accession>
<evidence type="ECO:0000256" key="2">
    <source>
        <dbReference type="SAM" id="Phobius"/>
    </source>
</evidence>
<evidence type="ECO:0000313" key="3">
    <source>
        <dbReference type="EMBL" id="TVU61975.1"/>
    </source>
</evidence>